<dbReference type="PANTHER" id="PTHR23389:SF6">
    <property type="entry name" value="REPLICATION FACTOR C SUBUNIT 1"/>
    <property type="match status" value="1"/>
</dbReference>
<dbReference type="PANTHER" id="PTHR23389">
    <property type="entry name" value="CHROMOSOME TRANSMISSION FIDELITY FACTOR 18"/>
    <property type="match status" value="1"/>
</dbReference>
<reference evidence="3" key="1">
    <citation type="submission" date="2020-11" db="EMBL/GenBank/DDBJ databases">
        <authorList>
            <person name="Tran Van P."/>
        </authorList>
    </citation>
    <scope>NUCLEOTIDE SEQUENCE</scope>
</reference>
<dbReference type="Pfam" id="PF25361">
    <property type="entry name" value="AAA_lid_RFC1"/>
    <property type="match status" value="1"/>
</dbReference>
<dbReference type="SUPFAM" id="SSF48019">
    <property type="entry name" value="post-AAA+ oligomerization domain-like"/>
    <property type="match status" value="1"/>
</dbReference>
<organism evidence="3">
    <name type="scientific">Medioppia subpectinata</name>
    <dbReference type="NCBI Taxonomy" id="1979941"/>
    <lineage>
        <taxon>Eukaryota</taxon>
        <taxon>Metazoa</taxon>
        <taxon>Ecdysozoa</taxon>
        <taxon>Arthropoda</taxon>
        <taxon>Chelicerata</taxon>
        <taxon>Arachnida</taxon>
        <taxon>Acari</taxon>
        <taxon>Acariformes</taxon>
        <taxon>Sarcoptiformes</taxon>
        <taxon>Oribatida</taxon>
        <taxon>Brachypylina</taxon>
        <taxon>Oppioidea</taxon>
        <taxon>Oppiidae</taxon>
        <taxon>Medioppia</taxon>
    </lineage>
</organism>
<dbReference type="FunFam" id="1.20.272.10:FF:000005">
    <property type="entry name" value="Replication factor C subunit 1"/>
    <property type="match status" value="1"/>
</dbReference>
<evidence type="ECO:0000259" key="2">
    <source>
        <dbReference type="Pfam" id="PF08519"/>
    </source>
</evidence>
<dbReference type="GO" id="GO:0005524">
    <property type="term" value="F:ATP binding"/>
    <property type="evidence" value="ECO:0007669"/>
    <property type="project" value="InterPro"/>
</dbReference>
<sequence>KEGLQIAPNVLHELIVSANQDIRQVLHNLSLLGTGAKKIDNLLSDQSIKDVRLSTFEAIRKVFTAGEEYQRMSFNDKSDLFFCDYSFMPLFSFENYPLVNPSKAKNESQRLKCATKTIESLAFGDLIEKQIRSANNWSLLPLQAAFASVMPGAYMNGHFGGQINFPSFMGKMSTTNKKLRLLQELKMHMNLKVSGSKSALNLDYLEPLRDSIIEPLVANGTGGVPNSIEKLENYCLRREDLESILEL</sequence>
<dbReference type="Gene3D" id="1.20.272.10">
    <property type="match status" value="1"/>
</dbReference>
<dbReference type="GO" id="GO:0003689">
    <property type="term" value="F:DNA clamp loader activity"/>
    <property type="evidence" value="ECO:0007669"/>
    <property type="project" value="InterPro"/>
</dbReference>
<keyword evidence="4" id="KW-1185">Reference proteome</keyword>
<dbReference type="GO" id="GO:0005634">
    <property type="term" value="C:nucleus"/>
    <property type="evidence" value="ECO:0007669"/>
    <property type="project" value="TreeGrafter"/>
</dbReference>
<keyword evidence="1" id="KW-0235">DNA replication</keyword>
<feature type="non-terminal residue" evidence="3">
    <location>
        <position position="1"/>
    </location>
</feature>
<feature type="non-terminal residue" evidence="3">
    <location>
        <position position="247"/>
    </location>
</feature>
<dbReference type="EMBL" id="CAJPIZ010043878">
    <property type="protein sequence ID" value="CAG2122047.1"/>
    <property type="molecule type" value="Genomic_DNA"/>
</dbReference>
<dbReference type="Gene3D" id="1.10.8.60">
    <property type="match status" value="1"/>
</dbReference>
<name>A0A7R9LVA0_9ACAR</name>
<dbReference type="AlphaFoldDB" id="A0A7R9LVA0"/>
<evidence type="ECO:0000313" key="3">
    <source>
        <dbReference type="EMBL" id="CAD7648568.1"/>
    </source>
</evidence>
<evidence type="ECO:0000256" key="1">
    <source>
        <dbReference type="ARBA" id="ARBA00022705"/>
    </source>
</evidence>
<accession>A0A7R9LVA0</accession>
<dbReference type="InterPro" id="IPR008921">
    <property type="entry name" value="DNA_pol3_clamp-load_cplx_C"/>
</dbReference>
<dbReference type="OrthoDB" id="446168at2759"/>
<feature type="domain" description="DNA replication factor RFC1 C-terminal" evidence="2">
    <location>
        <begin position="122"/>
        <end position="247"/>
    </location>
</feature>
<proteinExistence type="predicted"/>
<dbReference type="EMBL" id="OC898453">
    <property type="protein sequence ID" value="CAD7648568.1"/>
    <property type="molecule type" value="Genomic_DNA"/>
</dbReference>
<gene>
    <name evidence="3" type="ORF">OSB1V03_LOCUS21993</name>
</gene>
<dbReference type="GO" id="GO:0005663">
    <property type="term" value="C:DNA replication factor C complex"/>
    <property type="evidence" value="ECO:0007669"/>
    <property type="project" value="InterPro"/>
</dbReference>
<protein>
    <recommendedName>
        <fullName evidence="2">DNA replication factor RFC1 C-terminal domain-containing protein</fullName>
    </recommendedName>
</protein>
<dbReference type="Proteomes" id="UP000759131">
    <property type="component" value="Unassembled WGS sequence"/>
</dbReference>
<dbReference type="Pfam" id="PF08519">
    <property type="entry name" value="RFC1"/>
    <property type="match status" value="1"/>
</dbReference>
<dbReference type="GO" id="GO:0006260">
    <property type="term" value="P:DNA replication"/>
    <property type="evidence" value="ECO:0007669"/>
    <property type="project" value="UniProtKB-KW"/>
</dbReference>
<dbReference type="GO" id="GO:0003677">
    <property type="term" value="F:DNA binding"/>
    <property type="evidence" value="ECO:0007669"/>
    <property type="project" value="InterPro"/>
</dbReference>
<dbReference type="InterPro" id="IPR013725">
    <property type="entry name" value="DNA_replication_fac_RFC1_C"/>
</dbReference>
<evidence type="ECO:0000313" key="4">
    <source>
        <dbReference type="Proteomes" id="UP000759131"/>
    </source>
</evidence>